<protein>
    <submittedName>
        <fullName evidence="2">151_t:CDS:1</fullName>
    </submittedName>
</protein>
<gene>
    <name evidence="2" type="ORF">AMORRO_LOCUS390</name>
</gene>
<comment type="caution">
    <text evidence="2">The sequence shown here is derived from an EMBL/GenBank/DDBJ whole genome shotgun (WGS) entry which is preliminary data.</text>
</comment>
<proteinExistence type="predicted"/>
<organism evidence="2 3">
    <name type="scientific">Acaulospora morrowiae</name>
    <dbReference type="NCBI Taxonomy" id="94023"/>
    <lineage>
        <taxon>Eukaryota</taxon>
        <taxon>Fungi</taxon>
        <taxon>Fungi incertae sedis</taxon>
        <taxon>Mucoromycota</taxon>
        <taxon>Glomeromycotina</taxon>
        <taxon>Glomeromycetes</taxon>
        <taxon>Diversisporales</taxon>
        <taxon>Acaulosporaceae</taxon>
        <taxon>Acaulospora</taxon>
    </lineage>
</organism>
<evidence type="ECO:0000256" key="1">
    <source>
        <dbReference type="SAM" id="MobiDB-lite"/>
    </source>
</evidence>
<feature type="region of interest" description="Disordered" evidence="1">
    <location>
        <begin position="68"/>
        <end position="116"/>
    </location>
</feature>
<dbReference type="Proteomes" id="UP000789342">
    <property type="component" value="Unassembled WGS sequence"/>
</dbReference>
<dbReference type="AlphaFoldDB" id="A0A9N8V4F3"/>
<keyword evidence="3" id="KW-1185">Reference proteome</keyword>
<sequence length="116" mass="12674">MLIILGSLRIQNKDTGESININNSLDLSIHRLQWSLSISSETYILTINDGSGENFFVEFQVVQGKSLDKGNSRGNMNVRESTTISPVQGKLNDPSNLKPPGPGISFAKPERVTTVT</sequence>
<name>A0A9N8V4F3_9GLOM</name>
<reference evidence="2" key="1">
    <citation type="submission" date="2021-06" db="EMBL/GenBank/DDBJ databases">
        <authorList>
            <person name="Kallberg Y."/>
            <person name="Tangrot J."/>
            <person name="Rosling A."/>
        </authorList>
    </citation>
    <scope>NUCLEOTIDE SEQUENCE</scope>
    <source>
        <strain evidence="2">CL551</strain>
    </source>
</reference>
<feature type="compositionally biased region" description="Polar residues" evidence="1">
    <location>
        <begin position="72"/>
        <end position="86"/>
    </location>
</feature>
<evidence type="ECO:0000313" key="2">
    <source>
        <dbReference type="EMBL" id="CAG8442487.1"/>
    </source>
</evidence>
<evidence type="ECO:0000313" key="3">
    <source>
        <dbReference type="Proteomes" id="UP000789342"/>
    </source>
</evidence>
<dbReference type="EMBL" id="CAJVPV010000097">
    <property type="protein sequence ID" value="CAG8442487.1"/>
    <property type="molecule type" value="Genomic_DNA"/>
</dbReference>
<accession>A0A9N8V4F3</accession>